<dbReference type="STRING" id="154538.A0A1M2VD60"/>
<dbReference type="Proteomes" id="UP000184267">
    <property type="component" value="Unassembled WGS sequence"/>
</dbReference>
<sequence length="344" mass="39051">MQAIIRGQGSVEGQQAAFRTGFLYEKDTWTRSYDSRAGAGIASTHALDAALQAYNKGASTDVSTAWRSHLTLFHELTLQAKTNTYDFYQSLLRATDNSGTSKHPHRYKQFCHTVRLWRHLRQLKRGGRGHDPAGASATAPGSLAVVCPACPHPGKNLPDDWDLTPPDKLWIYTLYLMMDANFRCRCKDRGLDGVSLAPGWSYYVDDQKFQDYLQNDCGFETEYCRNFERRMARNFPEEMRLDLEDVNVRWMIPKNHIAVHGPKHSRYSLNFNDKVGRTYGEGVESSWSHLNPASMSTREMALATRHEVLDDHMGAWNWQKVIGLGGFVLHLCSMSAHEYPSNIG</sequence>
<evidence type="ECO:0000313" key="1">
    <source>
        <dbReference type="EMBL" id="OJT05532.1"/>
    </source>
</evidence>
<evidence type="ECO:0008006" key="3">
    <source>
        <dbReference type="Google" id="ProtNLM"/>
    </source>
</evidence>
<gene>
    <name evidence="1" type="ORF">TRAPUB_3648</name>
</gene>
<reference evidence="1 2" key="1">
    <citation type="submission" date="2016-10" db="EMBL/GenBank/DDBJ databases">
        <title>Genome sequence of the basidiomycete white-rot fungus Trametes pubescens.</title>
        <authorList>
            <person name="Makela M.R."/>
            <person name="Granchi Z."/>
            <person name="Peng M."/>
            <person name="De Vries R.P."/>
            <person name="Grigoriev I."/>
            <person name="Riley R."/>
            <person name="Hilden K."/>
        </authorList>
    </citation>
    <scope>NUCLEOTIDE SEQUENCE [LARGE SCALE GENOMIC DNA]</scope>
    <source>
        <strain evidence="1 2">FBCC735</strain>
    </source>
</reference>
<comment type="caution">
    <text evidence="1">The sequence shown here is derived from an EMBL/GenBank/DDBJ whole genome shotgun (WGS) entry which is preliminary data.</text>
</comment>
<accession>A0A1M2VD60</accession>
<name>A0A1M2VD60_TRAPU</name>
<keyword evidence="2" id="KW-1185">Reference proteome</keyword>
<evidence type="ECO:0000313" key="2">
    <source>
        <dbReference type="Proteomes" id="UP000184267"/>
    </source>
</evidence>
<dbReference type="OrthoDB" id="2737640at2759"/>
<dbReference type="AlphaFoldDB" id="A0A1M2VD60"/>
<organism evidence="1 2">
    <name type="scientific">Trametes pubescens</name>
    <name type="common">White-rot fungus</name>
    <dbReference type="NCBI Taxonomy" id="154538"/>
    <lineage>
        <taxon>Eukaryota</taxon>
        <taxon>Fungi</taxon>
        <taxon>Dikarya</taxon>
        <taxon>Basidiomycota</taxon>
        <taxon>Agaricomycotina</taxon>
        <taxon>Agaricomycetes</taxon>
        <taxon>Polyporales</taxon>
        <taxon>Polyporaceae</taxon>
        <taxon>Trametes</taxon>
    </lineage>
</organism>
<proteinExistence type="predicted"/>
<dbReference type="Pfam" id="PF18758">
    <property type="entry name" value="KDZ"/>
    <property type="match status" value="1"/>
</dbReference>
<protein>
    <recommendedName>
        <fullName evidence="3">CxC2-like cysteine cluster KDZ transposase-associated domain-containing protein</fullName>
    </recommendedName>
</protein>
<dbReference type="EMBL" id="MNAD01001440">
    <property type="protein sequence ID" value="OJT05532.1"/>
    <property type="molecule type" value="Genomic_DNA"/>
</dbReference>
<dbReference type="OMA" id="SAPPEMW"/>
<dbReference type="InterPro" id="IPR040521">
    <property type="entry name" value="KDZ"/>
</dbReference>